<gene>
    <name evidence="1" type="ORF">SLEP1_g55812</name>
</gene>
<dbReference type="Proteomes" id="UP001054252">
    <property type="component" value="Unassembled WGS sequence"/>
</dbReference>
<proteinExistence type="predicted"/>
<comment type="caution">
    <text evidence="1">The sequence shown here is derived from an EMBL/GenBank/DDBJ whole genome shotgun (WGS) entry which is preliminary data.</text>
</comment>
<accession>A0AAV5MHJ5</accession>
<name>A0AAV5MHJ5_9ROSI</name>
<evidence type="ECO:0000313" key="2">
    <source>
        <dbReference type="Proteomes" id="UP001054252"/>
    </source>
</evidence>
<protein>
    <submittedName>
        <fullName evidence="1">Uncharacterized protein</fullName>
    </submittedName>
</protein>
<reference evidence="1 2" key="1">
    <citation type="journal article" date="2021" name="Commun. Biol.">
        <title>The genome of Shorea leprosula (Dipterocarpaceae) highlights the ecological relevance of drought in aseasonal tropical rainforests.</title>
        <authorList>
            <person name="Ng K.K.S."/>
            <person name="Kobayashi M.J."/>
            <person name="Fawcett J.A."/>
            <person name="Hatakeyama M."/>
            <person name="Paape T."/>
            <person name="Ng C.H."/>
            <person name="Ang C.C."/>
            <person name="Tnah L.H."/>
            <person name="Lee C.T."/>
            <person name="Nishiyama T."/>
            <person name="Sese J."/>
            <person name="O'Brien M.J."/>
            <person name="Copetti D."/>
            <person name="Mohd Noor M.I."/>
            <person name="Ong R.C."/>
            <person name="Putra M."/>
            <person name="Sireger I.Z."/>
            <person name="Indrioko S."/>
            <person name="Kosugi Y."/>
            <person name="Izuno A."/>
            <person name="Isagi Y."/>
            <person name="Lee S.L."/>
            <person name="Shimizu K.K."/>
        </authorList>
    </citation>
    <scope>NUCLEOTIDE SEQUENCE [LARGE SCALE GENOMIC DNA]</scope>
    <source>
        <strain evidence="1">214</strain>
    </source>
</reference>
<dbReference type="AlphaFoldDB" id="A0AAV5MHJ5"/>
<sequence>MTLTATVACIKGWKPCGNENCFNETYPIQQASYWRIGSHLAILETIRNVLQELKINHYNFEQMHNCQTIKKMVHISVYGEQKEKTLDRKQRFDPRDFADCVFTGSY</sequence>
<keyword evidence="2" id="KW-1185">Reference proteome</keyword>
<dbReference type="EMBL" id="BPVZ01000281">
    <property type="protein sequence ID" value="GKV49039.1"/>
    <property type="molecule type" value="Genomic_DNA"/>
</dbReference>
<organism evidence="1 2">
    <name type="scientific">Rubroshorea leprosula</name>
    <dbReference type="NCBI Taxonomy" id="152421"/>
    <lineage>
        <taxon>Eukaryota</taxon>
        <taxon>Viridiplantae</taxon>
        <taxon>Streptophyta</taxon>
        <taxon>Embryophyta</taxon>
        <taxon>Tracheophyta</taxon>
        <taxon>Spermatophyta</taxon>
        <taxon>Magnoliopsida</taxon>
        <taxon>eudicotyledons</taxon>
        <taxon>Gunneridae</taxon>
        <taxon>Pentapetalae</taxon>
        <taxon>rosids</taxon>
        <taxon>malvids</taxon>
        <taxon>Malvales</taxon>
        <taxon>Dipterocarpaceae</taxon>
        <taxon>Rubroshorea</taxon>
    </lineage>
</organism>
<evidence type="ECO:0000313" key="1">
    <source>
        <dbReference type="EMBL" id="GKV49039.1"/>
    </source>
</evidence>